<evidence type="ECO:0000256" key="1">
    <source>
        <dbReference type="ARBA" id="ARBA00035644"/>
    </source>
</evidence>
<dbReference type="SUPFAM" id="SSF63380">
    <property type="entry name" value="Riboflavin synthase domain-like"/>
    <property type="match status" value="1"/>
</dbReference>
<feature type="domain" description="FAD-binding FR-type" evidence="2">
    <location>
        <begin position="12"/>
        <end position="117"/>
    </location>
</feature>
<dbReference type="PANTHER" id="PTHR30157:SF0">
    <property type="entry name" value="NADPH-DEPENDENT FERRIC-CHELATE REDUCTASE"/>
    <property type="match status" value="1"/>
</dbReference>
<protein>
    <submittedName>
        <fullName evidence="3">Siderophore-interacting protein</fullName>
    </submittedName>
</protein>
<name>A0ABV6SBQ4_9SPHN</name>
<gene>
    <name evidence="3" type="ORF">ACFFF8_19045</name>
</gene>
<dbReference type="InterPro" id="IPR017938">
    <property type="entry name" value="Riboflavin_synthase-like_b-brl"/>
</dbReference>
<dbReference type="RefSeq" id="WP_267218489.1">
    <property type="nucleotide sequence ID" value="NZ_JAPCWC010000001.1"/>
</dbReference>
<dbReference type="InterPro" id="IPR017927">
    <property type="entry name" value="FAD-bd_FR_type"/>
</dbReference>
<evidence type="ECO:0000259" key="2">
    <source>
        <dbReference type="PROSITE" id="PS51384"/>
    </source>
</evidence>
<dbReference type="InterPro" id="IPR039261">
    <property type="entry name" value="FNR_nucleotide-bd"/>
</dbReference>
<accession>A0ABV6SBQ4</accession>
<comment type="similarity">
    <text evidence="1">Belongs to the SIP oxidoreductase family.</text>
</comment>
<organism evidence="3 4">
    <name type="scientific">Novosphingobium clariflavum</name>
    <dbReference type="NCBI Taxonomy" id="2029884"/>
    <lineage>
        <taxon>Bacteria</taxon>
        <taxon>Pseudomonadati</taxon>
        <taxon>Pseudomonadota</taxon>
        <taxon>Alphaproteobacteria</taxon>
        <taxon>Sphingomonadales</taxon>
        <taxon>Sphingomonadaceae</taxon>
        <taxon>Novosphingobium</taxon>
    </lineage>
</organism>
<evidence type="ECO:0000313" key="4">
    <source>
        <dbReference type="Proteomes" id="UP001589858"/>
    </source>
</evidence>
<dbReference type="Gene3D" id="2.40.30.10">
    <property type="entry name" value="Translation factors"/>
    <property type="match status" value="1"/>
</dbReference>
<proteinExistence type="inferred from homology"/>
<dbReference type="CDD" id="cd06193">
    <property type="entry name" value="siderophore_interacting"/>
    <property type="match status" value="1"/>
</dbReference>
<dbReference type="InterPro" id="IPR013113">
    <property type="entry name" value="SIP_FAD-bd"/>
</dbReference>
<reference evidence="3 4" key="1">
    <citation type="submission" date="2024-09" db="EMBL/GenBank/DDBJ databases">
        <authorList>
            <person name="Sun Q."/>
            <person name="Mori K."/>
        </authorList>
    </citation>
    <scope>NUCLEOTIDE SEQUENCE [LARGE SCALE GENOMIC DNA]</scope>
    <source>
        <strain evidence="3 4">CICC 11035S</strain>
    </source>
</reference>
<sequence length="249" mass="27858">MKHEIIRHRHETRRRRLTVAEKFHVTPAMIRVVLEGEELADFISLGADDHVKLFLPADEAGRQEKRDYTPRSYDTETRRLALDFAVHEAGPATHWALGAKPGDEIEIGGPRGSAVVSPTFDWWLLLGDETALPAIGRRIEEFPAGVEAISVVAVTSAAEEQTFDTAARHTAHWAHRPAERADDPEALLATLRDVELPQGDGFVWIAAETAVARAVRAYILDERQHPREWIKAGGYWRKGEADSHSKLND</sequence>
<dbReference type="Gene3D" id="3.40.50.80">
    <property type="entry name" value="Nucleotide-binding domain of ferredoxin-NADP reductase (FNR) module"/>
    <property type="match status" value="1"/>
</dbReference>
<dbReference type="InterPro" id="IPR039374">
    <property type="entry name" value="SIP_fam"/>
</dbReference>
<dbReference type="InterPro" id="IPR007037">
    <property type="entry name" value="SIP_rossman_dom"/>
</dbReference>
<dbReference type="Proteomes" id="UP001589858">
    <property type="component" value="Unassembled WGS sequence"/>
</dbReference>
<evidence type="ECO:0000313" key="3">
    <source>
        <dbReference type="EMBL" id="MFC0686685.1"/>
    </source>
</evidence>
<dbReference type="Pfam" id="PF08021">
    <property type="entry name" value="FAD_binding_9"/>
    <property type="match status" value="1"/>
</dbReference>
<comment type="caution">
    <text evidence="3">The sequence shown here is derived from an EMBL/GenBank/DDBJ whole genome shotgun (WGS) entry which is preliminary data.</text>
</comment>
<dbReference type="EMBL" id="JBHLTM010000075">
    <property type="protein sequence ID" value="MFC0686685.1"/>
    <property type="molecule type" value="Genomic_DNA"/>
</dbReference>
<keyword evidence="4" id="KW-1185">Reference proteome</keyword>
<dbReference type="Pfam" id="PF04954">
    <property type="entry name" value="SIP"/>
    <property type="match status" value="1"/>
</dbReference>
<dbReference type="PROSITE" id="PS51384">
    <property type="entry name" value="FAD_FR"/>
    <property type="match status" value="1"/>
</dbReference>
<dbReference type="PANTHER" id="PTHR30157">
    <property type="entry name" value="FERRIC REDUCTASE, NADPH-DEPENDENT"/>
    <property type="match status" value="1"/>
</dbReference>